<dbReference type="PANTHER" id="PTHR12788:SF10">
    <property type="entry name" value="PROTEIN-TYROSINE SULFOTRANSFERASE"/>
    <property type="match status" value="1"/>
</dbReference>
<evidence type="ECO:0008006" key="4">
    <source>
        <dbReference type="Google" id="ProtNLM"/>
    </source>
</evidence>
<dbReference type="InterPro" id="IPR026634">
    <property type="entry name" value="TPST-like"/>
</dbReference>
<proteinExistence type="predicted"/>
<name>A0ABQ3BPM5_9GAMM</name>
<dbReference type="InterPro" id="IPR011990">
    <property type="entry name" value="TPR-like_helical_dom_sf"/>
</dbReference>
<dbReference type="SUPFAM" id="SSF52540">
    <property type="entry name" value="P-loop containing nucleoside triphosphate hydrolases"/>
    <property type="match status" value="1"/>
</dbReference>
<gene>
    <name evidence="2" type="ORF">GCM10008101_03260</name>
</gene>
<keyword evidence="3" id="KW-1185">Reference proteome</keyword>
<dbReference type="SUPFAM" id="SSF48452">
    <property type="entry name" value="TPR-like"/>
    <property type="match status" value="1"/>
</dbReference>
<dbReference type="Gene3D" id="3.40.50.300">
    <property type="entry name" value="P-loop containing nucleotide triphosphate hydrolases"/>
    <property type="match status" value="1"/>
</dbReference>
<organism evidence="2 3">
    <name type="scientific">Cognatilysobacter xinjiangensis</name>
    <dbReference type="NCBI Taxonomy" id="546892"/>
    <lineage>
        <taxon>Bacteria</taxon>
        <taxon>Pseudomonadati</taxon>
        <taxon>Pseudomonadota</taxon>
        <taxon>Gammaproteobacteria</taxon>
        <taxon>Lysobacterales</taxon>
        <taxon>Lysobacteraceae</taxon>
        <taxon>Cognatilysobacter</taxon>
    </lineage>
</organism>
<evidence type="ECO:0000256" key="1">
    <source>
        <dbReference type="ARBA" id="ARBA00022679"/>
    </source>
</evidence>
<dbReference type="PANTHER" id="PTHR12788">
    <property type="entry name" value="PROTEIN-TYROSINE SULFOTRANSFERASE 2"/>
    <property type="match status" value="1"/>
</dbReference>
<dbReference type="Gene3D" id="1.25.40.10">
    <property type="entry name" value="Tetratricopeptide repeat domain"/>
    <property type="match status" value="1"/>
</dbReference>
<accession>A0ABQ3BPM5</accession>
<dbReference type="InterPro" id="IPR027417">
    <property type="entry name" value="P-loop_NTPase"/>
</dbReference>
<dbReference type="EMBL" id="BMXY01000001">
    <property type="protein sequence ID" value="GGZ53466.1"/>
    <property type="molecule type" value="Genomic_DNA"/>
</dbReference>
<sequence>MQADPRYREASAHVARGDWRRAAALLAPLVRECPTVDVLALGADVSLRFGAYAEACELARGASAAEGQLDPAALMRYVRLLRRLEMPAELERLLERHDVSTLPDAVLPELTLLASSASLFDVASRLSDRMLGRLPASADAQYVAGLLAMFRGEREPSLQHLDRATAIEPRMGNAHWLVAMQADAGSAAAHVDAMRRALPGVVPGSEVEAYLRFSLHRRLHSLQRYEEAWTELDRGLAIGRRLDPFDASADHALFDALRATDASAIASARDGVSGGGMIFVVGMFRSGTSLIERVLTGHPDVVDGGETYQFTAAMREAADQDGTGVIDLPLFARAPHIDYARVGERMAAYATWRKGGKARLTEKLPSNYLLLPWILRALPDAKIVHLRRDARDTCFSNLRTMFRGAAAYSNDAMDMARHYRAYEALMAHWHRAMPGCILDVQYADFVADPARQAERLLAFCGLNFDPRVLDLAAARGHTTTASAGELRRGILRNRGDDWRHYAAHLAPMLDLLDRA</sequence>
<protein>
    <recommendedName>
        <fullName evidence="4">Sulfotransferase family protein</fullName>
    </recommendedName>
</protein>
<evidence type="ECO:0000313" key="2">
    <source>
        <dbReference type="EMBL" id="GGZ53466.1"/>
    </source>
</evidence>
<comment type="caution">
    <text evidence="2">The sequence shown here is derived from an EMBL/GenBank/DDBJ whole genome shotgun (WGS) entry which is preliminary data.</text>
</comment>
<reference evidence="3" key="1">
    <citation type="journal article" date="2019" name="Int. J. Syst. Evol. Microbiol.">
        <title>The Global Catalogue of Microorganisms (GCM) 10K type strain sequencing project: providing services to taxonomists for standard genome sequencing and annotation.</title>
        <authorList>
            <consortium name="The Broad Institute Genomics Platform"/>
            <consortium name="The Broad Institute Genome Sequencing Center for Infectious Disease"/>
            <person name="Wu L."/>
            <person name="Ma J."/>
        </authorList>
    </citation>
    <scope>NUCLEOTIDE SEQUENCE [LARGE SCALE GENOMIC DNA]</scope>
    <source>
        <strain evidence="3">KCTC 22558</strain>
    </source>
</reference>
<keyword evidence="1" id="KW-0808">Transferase</keyword>
<dbReference type="Pfam" id="PF13469">
    <property type="entry name" value="Sulfotransfer_3"/>
    <property type="match status" value="1"/>
</dbReference>
<evidence type="ECO:0000313" key="3">
    <source>
        <dbReference type="Proteomes" id="UP000643403"/>
    </source>
</evidence>
<dbReference type="Proteomes" id="UP000643403">
    <property type="component" value="Unassembled WGS sequence"/>
</dbReference>